<dbReference type="InterPro" id="IPR020069">
    <property type="entry name" value="Ribosomal_bL9_C"/>
</dbReference>
<accession>A0A537K381</accession>
<dbReference type="Pfam" id="PF01281">
    <property type="entry name" value="Ribosomal_L9_N"/>
    <property type="match status" value="1"/>
</dbReference>
<keyword evidence="5 7" id="KW-0687">Ribonucleoprotein</keyword>
<evidence type="ECO:0000256" key="4">
    <source>
        <dbReference type="ARBA" id="ARBA00022980"/>
    </source>
</evidence>
<evidence type="ECO:0000313" key="10">
    <source>
        <dbReference type="Proteomes" id="UP000318509"/>
    </source>
</evidence>
<dbReference type="GO" id="GO:0005840">
    <property type="term" value="C:ribosome"/>
    <property type="evidence" value="ECO:0007669"/>
    <property type="project" value="UniProtKB-KW"/>
</dbReference>
<dbReference type="InterPro" id="IPR036935">
    <property type="entry name" value="Ribosomal_bL9_N_sf"/>
</dbReference>
<dbReference type="InterPro" id="IPR000244">
    <property type="entry name" value="Ribosomal_bL9"/>
</dbReference>
<comment type="function">
    <text evidence="7">Binds to the 23S rRNA.</text>
</comment>
<sequence length="148" mass="15868">MKVILLRDVPTLGRAGEVREVKDGYAAHYLLPRGLAARATTGNLQNLQQTIRVAQDRDARTLEQTAALKSRLEALVVEVTAKAGEGGRLFGSVTAQDIAEAITGKGVEVSKRQVELQDPIKAAGFYRIPVRIHPNVSAMVEVNVVGAA</sequence>
<evidence type="ECO:0000256" key="5">
    <source>
        <dbReference type="ARBA" id="ARBA00023274"/>
    </source>
</evidence>
<evidence type="ECO:0000256" key="2">
    <source>
        <dbReference type="ARBA" id="ARBA00022730"/>
    </source>
</evidence>
<dbReference type="GO" id="GO:0006412">
    <property type="term" value="P:translation"/>
    <property type="evidence" value="ECO:0007669"/>
    <property type="project" value="UniProtKB-UniRule"/>
</dbReference>
<proteinExistence type="inferred from homology"/>
<evidence type="ECO:0000313" key="9">
    <source>
        <dbReference type="EMBL" id="TMI90243.1"/>
    </source>
</evidence>
<dbReference type="EMBL" id="VBAK01000114">
    <property type="protein sequence ID" value="TMI90243.1"/>
    <property type="molecule type" value="Genomic_DNA"/>
</dbReference>
<dbReference type="InterPro" id="IPR009027">
    <property type="entry name" value="Ribosomal_bL9/RNase_H1_N"/>
</dbReference>
<dbReference type="InterPro" id="IPR020070">
    <property type="entry name" value="Ribosomal_bL9_N"/>
</dbReference>
<gene>
    <name evidence="7" type="primary">rplI</name>
    <name evidence="9" type="ORF">E6H00_07410</name>
</gene>
<comment type="similarity">
    <text evidence="1 7">Belongs to the bacterial ribosomal protein bL9 family.</text>
</comment>
<protein>
    <recommendedName>
        <fullName evidence="6 7">Large ribosomal subunit protein bL9</fullName>
    </recommendedName>
</protein>
<organism evidence="9 10">
    <name type="scientific">Candidatus Segetimicrobium genomatis</name>
    <dbReference type="NCBI Taxonomy" id="2569760"/>
    <lineage>
        <taxon>Bacteria</taxon>
        <taxon>Bacillati</taxon>
        <taxon>Candidatus Sysuimicrobiota</taxon>
        <taxon>Candidatus Sysuimicrobiia</taxon>
        <taxon>Candidatus Sysuimicrobiales</taxon>
        <taxon>Candidatus Segetimicrobiaceae</taxon>
        <taxon>Candidatus Segetimicrobium</taxon>
    </lineage>
</organism>
<dbReference type="SUPFAM" id="SSF55653">
    <property type="entry name" value="Ribosomal protein L9 C-domain"/>
    <property type="match status" value="1"/>
</dbReference>
<evidence type="ECO:0000256" key="7">
    <source>
        <dbReference type="HAMAP-Rule" id="MF_00503"/>
    </source>
</evidence>
<keyword evidence="2 7" id="KW-0699">rRNA-binding</keyword>
<comment type="caution">
    <text evidence="9">The sequence shown here is derived from an EMBL/GenBank/DDBJ whole genome shotgun (WGS) entry which is preliminary data.</text>
</comment>
<dbReference type="HAMAP" id="MF_00503">
    <property type="entry name" value="Ribosomal_bL9"/>
    <property type="match status" value="1"/>
</dbReference>
<keyword evidence="4 7" id="KW-0689">Ribosomal protein</keyword>
<dbReference type="InterPro" id="IPR036791">
    <property type="entry name" value="Ribosomal_bL9_C_sf"/>
</dbReference>
<name>A0A537K381_9BACT</name>
<dbReference type="NCBIfam" id="TIGR00158">
    <property type="entry name" value="L9"/>
    <property type="match status" value="1"/>
</dbReference>
<dbReference type="SUPFAM" id="SSF55658">
    <property type="entry name" value="L9 N-domain-like"/>
    <property type="match status" value="1"/>
</dbReference>
<dbReference type="GO" id="GO:0019843">
    <property type="term" value="F:rRNA binding"/>
    <property type="evidence" value="ECO:0007669"/>
    <property type="project" value="UniProtKB-UniRule"/>
</dbReference>
<dbReference type="AlphaFoldDB" id="A0A537K381"/>
<dbReference type="Pfam" id="PF03948">
    <property type="entry name" value="Ribosomal_L9_C"/>
    <property type="match status" value="1"/>
</dbReference>
<evidence type="ECO:0000256" key="1">
    <source>
        <dbReference type="ARBA" id="ARBA00010605"/>
    </source>
</evidence>
<evidence type="ECO:0000256" key="6">
    <source>
        <dbReference type="ARBA" id="ARBA00035292"/>
    </source>
</evidence>
<dbReference type="Proteomes" id="UP000318509">
    <property type="component" value="Unassembled WGS sequence"/>
</dbReference>
<reference evidence="9 10" key="1">
    <citation type="journal article" date="2019" name="Nat. Microbiol.">
        <title>Mediterranean grassland soil C-N compound turnover is dependent on rainfall and depth, and is mediated by genomically divergent microorganisms.</title>
        <authorList>
            <person name="Diamond S."/>
            <person name="Andeer P.F."/>
            <person name="Li Z."/>
            <person name="Crits-Christoph A."/>
            <person name="Burstein D."/>
            <person name="Anantharaman K."/>
            <person name="Lane K.R."/>
            <person name="Thomas B.C."/>
            <person name="Pan C."/>
            <person name="Northen T.R."/>
            <person name="Banfield J.F."/>
        </authorList>
    </citation>
    <scope>NUCLEOTIDE SEQUENCE [LARGE SCALE GENOMIC DNA]</scope>
    <source>
        <strain evidence="9">NP_3</strain>
    </source>
</reference>
<feature type="domain" description="Ribosomal protein L9" evidence="8">
    <location>
        <begin position="13"/>
        <end position="40"/>
    </location>
</feature>
<dbReference type="GO" id="GO:1990904">
    <property type="term" value="C:ribonucleoprotein complex"/>
    <property type="evidence" value="ECO:0007669"/>
    <property type="project" value="UniProtKB-KW"/>
</dbReference>
<evidence type="ECO:0000256" key="3">
    <source>
        <dbReference type="ARBA" id="ARBA00022884"/>
    </source>
</evidence>
<dbReference type="Gene3D" id="3.10.430.100">
    <property type="entry name" value="Ribosomal protein L9, C-terminal domain"/>
    <property type="match status" value="1"/>
</dbReference>
<evidence type="ECO:0000259" key="8">
    <source>
        <dbReference type="PROSITE" id="PS00651"/>
    </source>
</evidence>
<dbReference type="PROSITE" id="PS00651">
    <property type="entry name" value="RIBOSOMAL_L9"/>
    <property type="match status" value="1"/>
</dbReference>
<dbReference type="Gene3D" id="3.40.5.10">
    <property type="entry name" value="Ribosomal protein L9, N-terminal domain"/>
    <property type="match status" value="1"/>
</dbReference>
<keyword evidence="3 7" id="KW-0694">RNA-binding</keyword>
<dbReference type="PANTHER" id="PTHR21368">
    <property type="entry name" value="50S RIBOSOMAL PROTEIN L9"/>
    <property type="match status" value="1"/>
</dbReference>
<dbReference type="GO" id="GO:0003735">
    <property type="term" value="F:structural constituent of ribosome"/>
    <property type="evidence" value="ECO:0007669"/>
    <property type="project" value="InterPro"/>
</dbReference>
<dbReference type="InterPro" id="IPR020594">
    <property type="entry name" value="Ribosomal_bL9_bac/chp"/>
</dbReference>